<name>A0A0J9ESW5_AJEDA</name>
<reference evidence="2" key="1">
    <citation type="submission" date="2010-03" db="EMBL/GenBank/DDBJ databases">
        <title>Annotation of Blastomyces dermatitidis strain ATCC 18188.</title>
        <authorList>
            <consortium name="The Broad Institute Genome Sequencing Platform"/>
            <consortium name="Broad Institute Genome Sequencing Center for Infectious Disease."/>
            <person name="Cuomo C."/>
            <person name="Klein B."/>
            <person name="Sullivan T."/>
            <person name="Heitman J."/>
            <person name="Young S."/>
            <person name="Zeng Q."/>
            <person name="Gargeya S."/>
            <person name="Alvarado L."/>
            <person name="Berlin A.M."/>
            <person name="Chapman S.B."/>
            <person name="Chen Z."/>
            <person name="Freedman E."/>
            <person name="Gellesch M."/>
            <person name="Goldberg J."/>
            <person name="Griggs A."/>
            <person name="Gujja S."/>
            <person name="Heilman E."/>
            <person name="Heiman D."/>
            <person name="Howarth C."/>
            <person name="Mehta T."/>
            <person name="Neiman D."/>
            <person name="Pearson M."/>
            <person name="Roberts A."/>
            <person name="Saif S."/>
            <person name="Shea T."/>
            <person name="Shenoy N."/>
            <person name="Sisk P."/>
            <person name="Stolte C."/>
            <person name="Sykes S."/>
            <person name="White J."/>
            <person name="Yandava C."/>
            <person name="Haas B."/>
            <person name="Nusbaum C."/>
            <person name="Birren B."/>
        </authorList>
    </citation>
    <scope>NUCLEOTIDE SEQUENCE</scope>
    <source>
        <strain evidence="2">ATCC 18188</strain>
    </source>
</reference>
<gene>
    <name evidence="2" type="ORF">BDDG_13524</name>
</gene>
<dbReference type="AlphaFoldDB" id="A0A0J9ESW5"/>
<keyword evidence="1" id="KW-0812">Transmembrane</keyword>
<dbReference type="Proteomes" id="UP000007802">
    <property type="component" value="Unassembled WGS sequence"/>
</dbReference>
<dbReference type="EMBL" id="GG749874">
    <property type="protein sequence ID" value="KMW69373.1"/>
    <property type="molecule type" value="Genomic_DNA"/>
</dbReference>
<protein>
    <submittedName>
        <fullName evidence="2">Uncharacterized protein</fullName>
    </submittedName>
</protein>
<keyword evidence="1" id="KW-0472">Membrane</keyword>
<accession>A0A0J9ESW5</accession>
<evidence type="ECO:0000256" key="1">
    <source>
        <dbReference type="SAM" id="Phobius"/>
    </source>
</evidence>
<proteinExistence type="predicted"/>
<feature type="transmembrane region" description="Helical" evidence="1">
    <location>
        <begin position="74"/>
        <end position="93"/>
    </location>
</feature>
<sequence>LSCVDRSASADDSKLNVESLIENLKNMIMKELSVLCVARSFIFFSSLSVSFSAASSQSSTSASVSDSLTSATPVSVTLTSVTSGFIISAFIISSPQFKKMLYRLNESHLSVITPSLNSIKIAKDIHVFENRNIDVVLFYICECEAHTSYLK</sequence>
<feature type="transmembrane region" description="Helical" evidence="1">
    <location>
        <begin position="32"/>
        <end position="54"/>
    </location>
</feature>
<keyword evidence="1" id="KW-1133">Transmembrane helix</keyword>
<feature type="non-terminal residue" evidence="2">
    <location>
        <position position="1"/>
    </location>
</feature>
<evidence type="ECO:0000313" key="2">
    <source>
        <dbReference type="EMBL" id="KMW69373.1"/>
    </source>
</evidence>
<organism evidence="2">
    <name type="scientific">Ajellomyces dermatitidis (strain ATCC 18188 / CBS 674.68)</name>
    <name type="common">Blastomyces dermatitidis</name>
    <dbReference type="NCBI Taxonomy" id="653446"/>
    <lineage>
        <taxon>Eukaryota</taxon>
        <taxon>Fungi</taxon>
        <taxon>Dikarya</taxon>
        <taxon>Ascomycota</taxon>
        <taxon>Pezizomycotina</taxon>
        <taxon>Eurotiomycetes</taxon>
        <taxon>Eurotiomycetidae</taxon>
        <taxon>Onygenales</taxon>
        <taxon>Ajellomycetaceae</taxon>
        <taxon>Blastomyces</taxon>
    </lineage>
</organism>
<feature type="non-terminal residue" evidence="2">
    <location>
        <position position="151"/>
    </location>
</feature>